<organism evidence="1 2">
    <name type="scientific">Cichlidogyrus casuarinus</name>
    <dbReference type="NCBI Taxonomy" id="1844966"/>
    <lineage>
        <taxon>Eukaryota</taxon>
        <taxon>Metazoa</taxon>
        <taxon>Spiralia</taxon>
        <taxon>Lophotrochozoa</taxon>
        <taxon>Platyhelminthes</taxon>
        <taxon>Monogenea</taxon>
        <taxon>Monopisthocotylea</taxon>
        <taxon>Dactylogyridea</taxon>
        <taxon>Ancyrocephalidae</taxon>
        <taxon>Cichlidogyrus</taxon>
    </lineage>
</organism>
<evidence type="ECO:0000313" key="2">
    <source>
        <dbReference type="Proteomes" id="UP001626550"/>
    </source>
</evidence>
<proteinExistence type="predicted"/>
<dbReference type="InterPro" id="IPR001680">
    <property type="entry name" value="WD40_rpt"/>
</dbReference>
<comment type="caution">
    <text evidence="1">The sequence shown here is derived from an EMBL/GenBank/DDBJ whole genome shotgun (WGS) entry which is preliminary data.</text>
</comment>
<dbReference type="SUPFAM" id="SSF50978">
    <property type="entry name" value="WD40 repeat-like"/>
    <property type="match status" value="1"/>
</dbReference>
<dbReference type="InterPro" id="IPR004083">
    <property type="entry name" value="Raptor"/>
</dbReference>
<dbReference type="Pfam" id="PF00400">
    <property type="entry name" value="WD40"/>
    <property type="match status" value="1"/>
</dbReference>
<dbReference type="EMBL" id="JBJKFK010000226">
    <property type="protein sequence ID" value="KAL3318590.1"/>
    <property type="molecule type" value="Genomic_DNA"/>
</dbReference>
<name>A0ABD2QGK4_9PLAT</name>
<reference evidence="1 2" key="1">
    <citation type="submission" date="2024-11" db="EMBL/GenBank/DDBJ databases">
        <title>Adaptive evolution of stress response genes in parasites aligns with host niche diversity.</title>
        <authorList>
            <person name="Hahn C."/>
            <person name="Resl P."/>
        </authorList>
    </citation>
    <scope>NUCLEOTIDE SEQUENCE [LARGE SCALE GENOMIC DNA]</scope>
    <source>
        <strain evidence="1">EGGRZ-B1_66</strain>
        <tissue evidence="1">Body</tissue>
    </source>
</reference>
<dbReference type="InterPro" id="IPR019810">
    <property type="entry name" value="Citrate_synthase_AS"/>
</dbReference>
<dbReference type="PANTHER" id="PTHR12848:SF16">
    <property type="entry name" value="REGULATORY-ASSOCIATED PROTEIN OF MTOR"/>
    <property type="match status" value="1"/>
</dbReference>
<accession>A0ABD2QGK4</accession>
<feature type="non-terminal residue" evidence="1">
    <location>
        <position position="230"/>
    </location>
</feature>
<protein>
    <submittedName>
        <fullName evidence="1">Uncharacterized protein</fullName>
    </submittedName>
</protein>
<dbReference type="AlphaFoldDB" id="A0ABD2QGK4"/>
<dbReference type="InterPro" id="IPR015943">
    <property type="entry name" value="WD40/YVTN_repeat-like_dom_sf"/>
</dbReference>
<dbReference type="Proteomes" id="UP001626550">
    <property type="component" value="Unassembled WGS sequence"/>
</dbReference>
<sequence length="230" mass="26380">MTSEVTTMEFINEFEEENSLLLTGTKNGSVRIWQDYVKNTARILTAWNAFDRMVPSKTRSSGLKHCWNAKRRQLWLAGDVHVIRLVDIQQEQNVLDLPTHEEACVSCLTRSKDGSMLLAGFGHGIVKMFDPRLPRTSCCVMQRSCSEENLWVNDVSFNANEDAVFSIDYYITESPMSQVLGIGTGGKKREVQLWSISDRGLAVRGRFRYMESFNREQISNPICMHLHPYY</sequence>
<dbReference type="Gene3D" id="2.130.10.10">
    <property type="entry name" value="YVTN repeat-like/Quinoprotein amine dehydrogenase"/>
    <property type="match status" value="1"/>
</dbReference>
<evidence type="ECO:0000313" key="1">
    <source>
        <dbReference type="EMBL" id="KAL3318590.1"/>
    </source>
</evidence>
<gene>
    <name evidence="1" type="ORF">Ciccas_002754</name>
</gene>
<dbReference type="InterPro" id="IPR036322">
    <property type="entry name" value="WD40_repeat_dom_sf"/>
</dbReference>
<dbReference type="PROSITE" id="PS00480">
    <property type="entry name" value="CITRATE_SYNTHASE"/>
    <property type="match status" value="1"/>
</dbReference>
<keyword evidence="2" id="KW-1185">Reference proteome</keyword>
<dbReference type="PANTHER" id="PTHR12848">
    <property type="entry name" value="REGULATORY-ASSOCIATED PROTEIN OF MTOR"/>
    <property type="match status" value="1"/>
</dbReference>